<evidence type="ECO:0000256" key="8">
    <source>
        <dbReference type="ARBA" id="ARBA00048793"/>
    </source>
</evidence>
<dbReference type="AlphaFoldDB" id="A0A1F7JJZ8"/>
<dbReference type="SUPFAM" id="SSF48179">
    <property type="entry name" value="6-phosphogluconate dehydrogenase C-terminal domain-like"/>
    <property type="match status" value="1"/>
</dbReference>
<organism evidence="12 13">
    <name type="scientific">Candidatus Roizmanbacteria bacterium RIFCSPLOWO2_02_FULL_38_10</name>
    <dbReference type="NCBI Taxonomy" id="1802074"/>
    <lineage>
        <taxon>Bacteria</taxon>
        <taxon>Candidatus Roizmaniibacteriota</taxon>
    </lineage>
</organism>
<evidence type="ECO:0000256" key="5">
    <source>
        <dbReference type="ARBA" id="ARBA00022857"/>
    </source>
</evidence>
<dbReference type="Proteomes" id="UP000176376">
    <property type="component" value="Unassembled WGS sequence"/>
</dbReference>
<name>A0A1F7JJZ8_9BACT</name>
<dbReference type="GO" id="GO:0050661">
    <property type="term" value="F:NADP binding"/>
    <property type="evidence" value="ECO:0007669"/>
    <property type="project" value="TreeGrafter"/>
</dbReference>
<evidence type="ECO:0000256" key="2">
    <source>
        <dbReference type="ARBA" id="ARBA00007870"/>
    </source>
</evidence>
<evidence type="ECO:0000313" key="12">
    <source>
        <dbReference type="EMBL" id="OGK55923.1"/>
    </source>
</evidence>
<proteinExistence type="inferred from homology"/>
<dbReference type="InterPro" id="IPR013332">
    <property type="entry name" value="KPR_N"/>
</dbReference>
<keyword evidence="9" id="KW-0566">Pantothenate biosynthesis</keyword>
<dbReference type="Gene3D" id="3.40.50.720">
    <property type="entry name" value="NAD(P)-binding Rossmann-like Domain"/>
    <property type="match status" value="1"/>
</dbReference>
<dbReference type="PANTHER" id="PTHR43765">
    <property type="entry name" value="2-DEHYDROPANTOATE 2-REDUCTASE-RELATED"/>
    <property type="match status" value="1"/>
</dbReference>
<evidence type="ECO:0000256" key="9">
    <source>
        <dbReference type="RuleBase" id="RU362068"/>
    </source>
</evidence>
<dbReference type="EC" id="1.1.1.169" evidence="3 9"/>
<reference evidence="12 13" key="1">
    <citation type="journal article" date="2016" name="Nat. Commun.">
        <title>Thousands of microbial genomes shed light on interconnected biogeochemical processes in an aquifer system.</title>
        <authorList>
            <person name="Anantharaman K."/>
            <person name="Brown C.T."/>
            <person name="Hug L.A."/>
            <person name="Sharon I."/>
            <person name="Castelle C.J."/>
            <person name="Probst A.J."/>
            <person name="Thomas B.C."/>
            <person name="Singh A."/>
            <person name="Wilkins M.J."/>
            <person name="Karaoz U."/>
            <person name="Brodie E.L."/>
            <person name="Williams K.H."/>
            <person name="Hubbard S.S."/>
            <person name="Banfield J.F."/>
        </authorList>
    </citation>
    <scope>NUCLEOTIDE SEQUENCE [LARGE SCALE GENOMIC DNA]</scope>
</reference>
<dbReference type="GO" id="GO:0008677">
    <property type="term" value="F:2-dehydropantoate 2-reductase activity"/>
    <property type="evidence" value="ECO:0007669"/>
    <property type="project" value="UniProtKB-EC"/>
</dbReference>
<keyword evidence="5 9" id="KW-0521">NADP</keyword>
<dbReference type="EMBL" id="MGAY01000049">
    <property type="protein sequence ID" value="OGK55923.1"/>
    <property type="molecule type" value="Genomic_DNA"/>
</dbReference>
<comment type="pathway">
    <text evidence="1 9">Cofactor biosynthesis; (R)-pantothenate biosynthesis; (R)-pantoate from 3-methyl-2-oxobutanoate: step 2/2.</text>
</comment>
<dbReference type="PANTHER" id="PTHR43765:SF2">
    <property type="entry name" value="2-DEHYDROPANTOATE 2-REDUCTASE"/>
    <property type="match status" value="1"/>
</dbReference>
<dbReference type="InterPro" id="IPR003710">
    <property type="entry name" value="ApbA"/>
</dbReference>
<dbReference type="STRING" id="1802074.A3J15_02695"/>
<comment type="function">
    <text evidence="9">Catalyzes the NADPH-dependent reduction of ketopantoate into pantoic acid.</text>
</comment>
<evidence type="ECO:0000259" key="11">
    <source>
        <dbReference type="Pfam" id="PF08546"/>
    </source>
</evidence>
<dbReference type="UniPathway" id="UPA00028">
    <property type="reaction ID" value="UER00004"/>
</dbReference>
<dbReference type="Pfam" id="PF08546">
    <property type="entry name" value="ApbA_C"/>
    <property type="match status" value="1"/>
</dbReference>
<comment type="catalytic activity">
    <reaction evidence="8 9">
        <text>(R)-pantoate + NADP(+) = 2-dehydropantoate + NADPH + H(+)</text>
        <dbReference type="Rhea" id="RHEA:16233"/>
        <dbReference type="ChEBI" id="CHEBI:11561"/>
        <dbReference type="ChEBI" id="CHEBI:15378"/>
        <dbReference type="ChEBI" id="CHEBI:15980"/>
        <dbReference type="ChEBI" id="CHEBI:57783"/>
        <dbReference type="ChEBI" id="CHEBI:58349"/>
        <dbReference type="EC" id="1.1.1.169"/>
    </reaction>
</comment>
<evidence type="ECO:0000256" key="4">
    <source>
        <dbReference type="ARBA" id="ARBA00019465"/>
    </source>
</evidence>
<evidence type="ECO:0000313" key="13">
    <source>
        <dbReference type="Proteomes" id="UP000176376"/>
    </source>
</evidence>
<dbReference type="GO" id="GO:0015940">
    <property type="term" value="P:pantothenate biosynthetic process"/>
    <property type="evidence" value="ECO:0007669"/>
    <property type="project" value="UniProtKB-UniPathway"/>
</dbReference>
<dbReference type="Gene3D" id="1.10.1040.10">
    <property type="entry name" value="N-(1-d-carboxylethyl)-l-norvaline Dehydrogenase, domain 2"/>
    <property type="match status" value="1"/>
</dbReference>
<feature type="domain" description="Ketopantoate reductase C-terminal" evidence="11">
    <location>
        <begin position="171"/>
        <end position="292"/>
    </location>
</feature>
<evidence type="ECO:0000259" key="10">
    <source>
        <dbReference type="Pfam" id="PF02558"/>
    </source>
</evidence>
<dbReference type="InterPro" id="IPR013752">
    <property type="entry name" value="KPA_reductase"/>
</dbReference>
<dbReference type="NCBIfam" id="TIGR00745">
    <property type="entry name" value="apbA_panE"/>
    <property type="match status" value="1"/>
</dbReference>
<dbReference type="Pfam" id="PF02558">
    <property type="entry name" value="ApbA"/>
    <property type="match status" value="1"/>
</dbReference>
<sequence>MYSPKNIYILGAGAMGSIYGAGLSEKYPVTLIARSETVNKIKNNGLEIRGLINKTYKLPAQEKITRITDNAIIFLTTKVHESDSAIQSIKSLVKKDTLLVVVQNGVGQEKEYQKKLNCTVIRAISECGAAVISPGIVKFNSNKATYVNKNGGGKIAHILKTAGFKVQSVNDIKKKEWEKLIINCVINPLGAILNVRNDKLNHPVLEKIKENIVKECVEVANATGVRIEQNYFKKVNNFISKTKNYNSTLQDLKLGKTTEIDYLNGKIVELGKKYSIETSINQMLFSLIKAMEDLAV</sequence>
<keyword evidence="6 9" id="KW-0560">Oxidoreductase</keyword>
<dbReference type="InterPro" id="IPR008927">
    <property type="entry name" value="6-PGluconate_DH-like_C_sf"/>
</dbReference>
<comment type="caution">
    <text evidence="12">The sequence shown here is derived from an EMBL/GenBank/DDBJ whole genome shotgun (WGS) entry which is preliminary data.</text>
</comment>
<dbReference type="InterPro" id="IPR036291">
    <property type="entry name" value="NAD(P)-bd_dom_sf"/>
</dbReference>
<evidence type="ECO:0000256" key="1">
    <source>
        <dbReference type="ARBA" id="ARBA00004994"/>
    </source>
</evidence>
<comment type="similarity">
    <text evidence="2 9">Belongs to the ketopantoate reductase family.</text>
</comment>
<dbReference type="SUPFAM" id="SSF51735">
    <property type="entry name" value="NAD(P)-binding Rossmann-fold domains"/>
    <property type="match status" value="1"/>
</dbReference>
<dbReference type="InterPro" id="IPR013328">
    <property type="entry name" value="6PGD_dom2"/>
</dbReference>
<dbReference type="GO" id="GO:0005737">
    <property type="term" value="C:cytoplasm"/>
    <property type="evidence" value="ECO:0007669"/>
    <property type="project" value="TreeGrafter"/>
</dbReference>
<dbReference type="InterPro" id="IPR050838">
    <property type="entry name" value="Ketopantoate_reductase"/>
</dbReference>
<gene>
    <name evidence="12" type="ORF">A3J15_02695</name>
</gene>
<protein>
    <recommendedName>
        <fullName evidence="4 9">2-dehydropantoate 2-reductase</fullName>
        <ecNumber evidence="3 9">1.1.1.169</ecNumber>
    </recommendedName>
    <alternativeName>
        <fullName evidence="7 9">Ketopantoate reductase</fullName>
    </alternativeName>
</protein>
<evidence type="ECO:0000256" key="6">
    <source>
        <dbReference type="ARBA" id="ARBA00023002"/>
    </source>
</evidence>
<feature type="domain" description="Ketopantoate reductase N-terminal" evidence="10">
    <location>
        <begin position="7"/>
        <end position="149"/>
    </location>
</feature>
<evidence type="ECO:0000256" key="7">
    <source>
        <dbReference type="ARBA" id="ARBA00032024"/>
    </source>
</evidence>
<accession>A0A1F7JJZ8</accession>
<evidence type="ECO:0000256" key="3">
    <source>
        <dbReference type="ARBA" id="ARBA00013014"/>
    </source>
</evidence>